<feature type="transmembrane region" description="Helical" evidence="8">
    <location>
        <begin position="277"/>
        <end position="301"/>
    </location>
</feature>
<dbReference type="InterPro" id="IPR034394">
    <property type="entry name" value="Man1_RRM"/>
</dbReference>
<dbReference type="FunFam" id="3.30.70.330:FF:000176">
    <property type="entry name" value="Inner nuclear membrane protein Man1"/>
    <property type="match status" value="1"/>
</dbReference>
<evidence type="ECO:0000256" key="2">
    <source>
        <dbReference type="ARBA" id="ARBA00022553"/>
    </source>
</evidence>
<evidence type="ECO:0000313" key="11">
    <source>
        <dbReference type="Proteomes" id="UP001461498"/>
    </source>
</evidence>
<keyword evidence="6" id="KW-0539">Nucleus</keyword>
<dbReference type="GO" id="GO:0030514">
    <property type="term" value="P:negative regulation of BMP signaling pathway"/>
    <property type="evidence" value="ECO:0007669"/>
    <property type="project" value="TreeGrafter"/>
</dbReference>
<feature type="region of interest" description="Disordered" evidence="7">
    <location>
        <begin position="48"/>
        <end position="135"/>
    </location>
</feature>
<comment type="subcellular location">
    <subcellularLocation>
        <location evidence="1">Nucleus inner membrane</location>
        <topology evidence="1">Multi-pass membrane protein</topology>
    </subcellularLocation>
</comment>
<evidence type="ECO:0000259" key="9">
    <source>
        <dbReference type="PROSITE" id="PS50954"/>
    </source>
</evidence>
<evidence type="ECO:0000256" key="3">
    <source>
        <dbReference type="ARBA" id="ARBA00022692"/>
    </source>
</evidence>
<feature type="compositionally biased region" description="Polar residues" evidence="7">
    <location>
        <begin position="48"/>
        <end position="61"/>
    </location>
</feature>
<dbReference type="InterPro" id="IPR012677">
    <property type="entry name" value="Nucleotide-bd_a/b_plait_sf"/>
</dbReference>
<dbReference type="Gene3D" id="3.30.70.330">
    <property type="match status" value="1"/>
</dbReference>
<comment type="caution">
    <text evidence="10">The sequence shown here is derived from an EMBL/GenBank/DDBJ whole genome shotgun (WGS) entry which is preliminary data.</text>
</comment>
<evidence type="ECO:0000256" key="7">
    <source>
        <dbReference type="SAM" id="MobiDB-lite"/>
    </source>
</evidence>
<keyword evidence="3 8" id="KW-0812">Transmembrane</keyword>
<dbReference type="GO" id="GO:0006998">
    <property type="term" value="P:nuclear envelope organization"/>
    <property type="evidence" value="ECO:0007669"/>
    <property type="project" value="TreeGrafter"/>
</dbReference>
<dbReference type="PANTHER" id="PTHR13428">
    <property type="entry name" value="INNER NUCLEAR MEMBRANE PROTEIN MAN1 LEM DOMAIN CONTAINING PROTEIN"/>
    <property type="match status" value="1"/>
</dbReference>
<dbReference type="GO" id="GO:0031490">
    <property type="term" value="F:chromatin DNA binding"/>
    <property type="evidence" value="ECO:0007669"/>
    <property type="project" value="TreeGrafter"/>
</dbReference>
<name>A0AAW1CTB1_9HEMI</name>
<keyword evidence="5 8" id="KW-0472">Membrane</keyword>
<keyword evidence="4 8" id="KW-1133">Transmembrane helix</keyword>
<feature type="transmembrane region" description="Helical" evidence="8">
    <location>
        <begin position="313"/>
        <end position="333"/>
    </location>
</feature>
<feature type="region of interest" description="Disordered" evidence="7">
    <location>
        <begin position="236"/>
        <end position="266"/>
    </location>
</feature>
<dbReference type="CDD" id="cd12934">
    <property type="entry name" value="LEM"/>
    <property type="match status" value="1"/>
</dbReference>
<dbReference type="AlphaFoldDB" id="A0AAW1CTB1"/>
<gene>
    <name evidence="10" type="ORF">O3M35_001944</name>
</gene>
<dbReference type="PANTHER" id="PTHR13428:SF12">
    <property type="entry name" value="INNER NUCLEAR MEMBRANE PROTEIN MAN1"/>
    <property type="match status" value="1"/>
</dbReference>
<dbReference type="InterPro" id="IPR041885">
    <property type="entry name" value="MAN1_winged_helix_dom"/>
</dbReference>
<evidence type="ECO:0000256" key="6">
    <source>
        <dbReference type="ARBA" id="ARBA00023242"/>
    </source>
</evidence>
<feature type="compositionally biased region" description="Polar residues" evidence="7">
    <location>
        <begin position="98"/>
        <end position="135"/>
    </location>
</feature>
<reference evidence="10 11" key="1">
    <citation type="submission" date="2022-12" db="EMBL/GenBank/DDBJ databases">
        <title>Chromosome-level genome assembly of true bugs.</title>
        <authorList>
            <person name="Ma L."/>
            <person name="Li H."/>
        </authorList>
    </citation>
    <scope>NUCLEOTIDE SEQUENCE [LARGE SCALE GENOMIC DNA]</scope>
    <source>
        <strain evidence="10">Lab_2022b</strain>
    </source>
</reference>
<dbReference type="SUPFAM" id="SSF63451">
    <property type="entry name" value="LEM domain"/>
    <property type="match status" value="1"/>
</dbReference>
<dbReference type="InterPro" id="IPR011015">
    <property type="entry name" value="LEM/LEM-like_dom_sf"/>
</dbReference>
<feature type="compositionally biased region" description="Polar residues" evidence="7">
    <location>
        <begin position="253"/>
        <end position="266"/>
    </location>
</feature>
<dbReference type="Pfam" id="PF03020">
    <property type="entry name" value="LEM"/>
    <property type="match status" value="1"/>
</dbReference>
<dbReference type="Gene3D" id="1.10.10.1180">
    <property type="entry name" value="MAN1, winged-helix domain"/>
    <property type="match status" value="1"/>
</dbReference>
<evidence type="ECO:0000256" key="1">
    <source>
        <dbReference type="ARBA" id="ARBA00004473"/>
    </source>
</evidence>
<feature type="domain" description="LEM" evidence="9">
    <location>
        <begin position="3"/>
        <end position="47"/>
    </location>
</feature>
<dbReference type="InterPro" id="IPR035979">
    <property type="entry name" value="RBD_domain_sf"/>
</dbReference>
<proteinExistence type="predicted"/>
<evidence type="ECO:0000256" key="4">
    <source>
        <dbReference type="ARBA" id="ARBA00022989"/>
    </source>
</evidence>
<dbReference type="GO" id="GO:0005637">
    <property type="term" value="C:nuclear inner membrane"/>
    <property type="evidence" value="ECO:0007669"/>
    <property type="project" value="UniProtKB-SubCell"/>
</dbReference>
<keyword evidence="11" id="KW-1185">Reference proteome</keyword>
<protein>
    <recommendedName>
        <fullName evidence="9">LEM domain-containing protein</fullName>
    </recommendedName>
</protein>
<dbReference type="EMBL" id="JAPXFL010000010">
    <property type="protein sequence ID" value="KAK9500740.1"/>
    <property type="molecule type" value="Genomic_DNA"/>
</dbReference>
<dbReference type="Proteomes" id="UP001461498">
    <property type="component" value="Unassembled WGS sequence"/>
</dbReference>
<dbReference type="CDD" id="cd12286">
    <property type="entry name" value="RRM_Man1"/>
    <property type="match status" value="1"/>
</dbReference>
<evidence type="ECO:0000313" key="10">
    <source>
        <dbReference type="EMBL" id="KAK9500740.1"/>
    </source>
</evidence>
<dbReference type="SUPFAM" id="SSF54928">
    <property type="entry name" value="RNA-binding domain, RBD"/>
    <property type="match status" value="1"/>
</dbReference>
<accession>A0AAW1CTB1</accession>
<dbReference type="PROSITE" id="PS50954">
    <property type="entry name" value="LEM"/>
    <property type="match status" value="1"/>
</dbReference>
<evidence type="ECO:0000256" key="5">
    <source>
        <dbReference type="ARBA" id="ARBA00023136"/>
    </source>
</evidence>
<dbReference type="InterPro" id="IPR018996">
    <property type="entry name" value="Man1/Src1-like_C"/>
</dbReference>
<evidence type="ECO:0000256" key="8">
    <source>
        <dbReference type="SAM" id="Phobius"/>
    </source>
</evidence>
<dbReference type="SMART" id="SM00540">
    <property type="entry name" value="LEM"/>
    <property type="match status" value="1"/>
</dbReference>
<feature type="transmembrane region" description="Helical" evidence="8">
    <location>
        <begin position="443"/>
        <end position="464"/>
    </location>
</feature>
<sequence>MASIELENLTDAEIRKKFIELGSPVGPVTATTRRTLLKKLKSLLEDSGNNSTILNETTSPISHNSRNDDQNNSSSPTRRRSSRPSNKSPSRKSPARLNVTSPQLSVNYPDSSTSAITNGNKRTSRASINQHTSNYSRQSRLDNFDNQKFFSPEVSLSSTLYASPDDVSPRFNSCNDSVRSNFSETNNDADFNTSSNVATSPYCSDFMKRLSASRSTPRVDFRSPVGGITSKLLDVKESDDEDSGPAPVYAKFSHNSTKGTHSTSLKNIRRTSPNEGWFPFDVAISTILQIGFLLFFAAIFIAYMNMHSTDTNLSSPSGSFFKPLMVFFFFFFYENCIHEGDKDTVLRLFHILYKKLYDDMINGPCNGNKEKFMSDDDIVNTIVEQDKKMSVWVVEQHLKNLKVLFDANPKWKISSTKDGITILEAPVTYYCSILNSVYYAFGWIVKIVLACLVLYVTFAIYVWVKKREARHKEEVYRLVSDIIDIVSSKAQTSDNFIPVFHVRDQLIPIKERDRMKKLWDDALKVLESDSRLRIEVQEVEGEQFEGWRWLTNPLANDSKKKVWQGQAFDTMEGSVNSLPHSPTSCLKIRHMCDAYFEDGDDWVTQVVNALLEKCGNAKILHVVVDTQSREGCVYMKCASPVDAGIAYRALHGSWFNRNLVTVKYIREKRYLERFPDSANSTQPLQPTYSK</sequence>
<dbReference type="InterPro" id="IPR052277">
    <property type="entry name" value="INM_ESCRT-Associated"/>
</dbReference>
<keyword evidence="2" id="KW-0597">Phosphoprotein</keyword>
<organism evidence="10 11">
    <name type="scientific">Rhynocoris fuscipes</name>
    <dbReference type="NCBI Taxonomy" id="488301"/>
    <lineage>
        <taxon>Eukaryota</taxon>
        <taxon>Metazoa</taxon>
        <taxon>Ecdysozoa</taxon>
        <taxon>Arthropoda</taxon>
        <taxon>Hexapoda</taxon>
        <taxon>Insecta</taxon>
        <taxon>Pterygota</taxon>
        <taxon>Neoptera</taxon>
        <taxon>Paraneoptera</taxon>
        <taxon>Hemiptera</taxon>
        <taxon>Heteroptera</taxon>
        <taxon>Panheteroptera</taxon>
        <taxon>Cimicomorpha</taxon>
        <taxon>Reduviidae</taxon>
        <taxon>Harpactorinae</taxon>
        <taxon>Harpactorini</taxon>
        <taxon>Rhynocoris</taxon>
    </lineage>
</organism>
<dbReference type="Gene3D" id="1.10.720.40">
    <property type="match status" value="1"/>
</dbReference>
<dbReference type="Pfam" id="PF09402">
    <property type="entry name" value="MSC"/>
    <property type="match status" value="1"/>
</dbReference>
<dbReference type="InterPro" id="IPR003887">
    <property type="entry name" value="LEM_dom"/>
</dbReference>